<feature type="DNA-binding region" description="HMG box" evidence="3">
    <location>
        <begin position="111"/>
        <end position="177"/>
    </location>
</feature>
<dbReference type="SMART" id="SM00398">
    <property type="entry name" value="HMG"/>
    <property type="match status" value="1"/>
</dbReference>
<organism evidence="6 8">
    <name type="scientific">Rhizophagus clarus</name>
    <dbReference type="NCBI Taxonomy" id="94130"/>
    <lineage>
        <taxon>Eukaryota</taxon>
        <taxon>Fungi</taxon>
        <taxon>Fungi incertae sedis</taxon>
        <taxon>Mucoromycota</taxon>
        <taxon>Glomeromycotina</taxon>
        <taxon>Glomeromycetes</taxon>
        <taxon>Glomerales</taxon>
        <taxon>Glomeraceae</taxon>
        <taxon>Rhizophagus</taxon>
    </lineage>
</organism>
<evidence type="ECO:0000256" key="1">
    <source>
        <dbReference type="ARBA" id="ARBA00023125"/>
    </source>
</evidence>
<dbReference type="GO" id="GO:0030154">
    <property type="term" value="P:cell differentiation"/>
    <property type="evidence" value="ECO:0007669"/>
    <property type="project" value="TreeGrafter"/>
</dbReference>
<comment type="caution">
    <text evidence="6">The sequence shown here is derived from an EMBL/GenBank/DDBJ whole genome shotgun (WGS) entry which is preliminary data.</text>
</comment>
<dbReference type="GO" id="GO:0000978">
    <property type="term" value="F:RNA polymerase II cis-regulatory region sequence-specific DNA binding"/>
    <property type="evidence" value="ECO:0007669"/>
    <property type="project" value="TreeGrafter"/>
</dbReference>
<keyword evidence="2" id="KW-0804">Transcription</keyword>
<evidence type="ECO:0000259" key="5">
    <source>
        <dbReference type="PROSITE" id="PS50118"/>
    </source>
</evidence>
<dbReference type="OrthoDB" id="6247875at2759"/>
<protein>
    <submittedName>
        <fullName evidence="7">High mobility group box domain-containing protein</fullName>
    </submittedName>
</protein>
<dbReference type="PANTHER" id="PTHR10270">
    <property type="entry name" value="SOX TRANSCRIPTION FACTOR"/>
    <property type="match status" value="1"/>
</dbReference>
<dbReference type="GO" id="GO:0001228">
    <property type="term" value="F:DNA-binding transcription activator activity, RNA polymerase II-specific"/>
    <property type="evidence" value="ECO:0007669"/>
    <property type="project" value="TreeGrafter"/>
</dbReference>
<dbReference type="PANTHER" id="PTHR10270:SF161">
    <property type="entry name" value="SEX-DETERMINING REGION Y PROTEIN"/>
    <property type="match status" value="1"/>
</dbReference>
<feature type="domain" description="HMG box" evidence="5">
    <location>
        <begin position="111"/>
        <end position="177"/>
    </location>
</feature>
<name>A0A2Z6R6S5_9GLOM</name>
<dbReference type="Proteomes" id="UP000247702">
    <property type="component" value="Unassembled WGS sequence"/>
</dbReference>
<keyword evidence="8" id="KW-1185">Reference proteome</keyword>
<keyword evidence="1 3" id="KW-0238">DNA-binding</keyword>
<dbReference type="Gene3D" id="1.10.30.10">
    <property type="entry name" value="High mobility group box domain"/>
    <property type="match status" value="1"/>
</dbReference>
<evidence type="ECO:0000256" key="3">
    <source>
        <dbReference type="PROSITE-ProRule" id="PRU00267"/>
    </source>
</evidence>
<dbReference type="EMBL" id="BEXD01000557">
    <property type="protein sequence ID" value="GBB88428.1"/>
    <property type="molecule type" value="Genomic_DNA"/>
</dbReference>
<dbReference type="Pfam" id="PF00505">
    <property type="entry name" value="HMG_box"/>
    <property type="match status" value="1"/>
</dbReference>
<evidence type="ECO:0000313" key="8">
    <source>
        <dbReference type="Proteomes" id="UP000247702"/>
    </source>
</evidence>
<feature type="region of interest" description="Disordered" evidence="4">
    <location>
        <begin position="169"/>
        <end position="188"/>
    </location>
</feature>
<evidence type="ECO:0000313" key="6">
    <source>
        <dbReference type="EMBL" id="GBB88428.1"/>
    </source>
</evidence>
<dbReference type="GO" id="GO:0005634">
    <property type="term" value="C:nucleus"/>
    <property type="evidence" value="ECO:0007669"/>
    <property type="project" value="UniProtKB-UniRule"/>
</dbReference>
<sequence>MSQSNTDEEIVDSKFDEEIVNLKSDEEEIVNLKSDEGIVNIKIDEEIFNLKIEEGIVNSKIEEEIVNSKTDEEIVNSTNYNFTLDIETLLNNSTTTRRAMRLQRKGELCYTPRPQNPFMLYRRDMSARSEFVGIKSSETSKQIGKMWKNETSEVKDLFNALARLAEKRHSEKYSDYSYSPKRKKKELQ</sequence>
<dbReference type="InterPro" id="IPR036910">
    <property type="entry name" value="HMG_box_dom_sf"/>
</dbReference>
<accession>A0A2Z6R6S5</accession>
<dbReference type="Proteomes" id="UP000615446">
    <property type="component" value="Unassembled WGS sequence"/>
</dbReference>
<reference evidence="6 8" key="1">
    <citation type="submission" date="2017-11" db="EMBL/GenBank/DDBJ databases">
        <title>The genome of Rhizophagus clarus HR1 reveals common genetic basis of auxotrophy among arbuscular mycorrhizal fungi.</title>
        <authorList>
            <person name="Kobayashi Y."/>
        </authorList>
    </citation>
    <scope>NUCLEOTIDE SEQUENCE [LARGE SCALE GENOMIC DNA]</scope>
    <source>
        <strain evidence="6 8">HR1</strain>
    </source>
</reference>
<dbReference type="InterPro" id="IPR009071">
    <property type="entry name" value="HMG_box_dom"/>
</dbReference>
<dbReference type="EMBL" id="BLAL01000306">
    <property type="protein sequence ID" value="GET02307.1"/>
    <property type="molecule type" value="Genomic_DNA"/>
</dbReference>
<dbReference type="AlphaFoldDB" id="A0A2Z6R6S5"/>
<evidence type="ECO:0000256" key="2">
    <source>
        <dbReference type="ARBA" id="ARBA00023163"/>
    </source>
</evidence>
<keyword evidence="3" id="KW-0539">Nucleus</keyword>
<dbReference type="PROSITE" id="PS50118">
    <property type="entry name" value="HMG_BOX_2"/>
    <property type="match status" value="1"/>
</dbReference>
<proteinExistence type="predicted"/>
<dbReference type="SUPFAM" id="SSF47095">
    <property type="entry name" value="HMG-box"/>
    <property type="match status" value="1"/>
</dbReference>
<dbReference type="CDD" id="cd01389">
    <property type="entry name" value="HMG-box_ROX1-like"/>
    <property type="match status" value="1"/>
</dbReference>
<dbReference type="InterPro" id="IPR050140">
    <property type="entry name" value="SRY-related_HMG-box_TF-like"/>
</dbReference>
<evidence type="ECO:0000313" key="7">
    <source>
        <dbReference type="EMBL" id="GET02307.1"/>
    </source>
</evidence>
<gene>
    <name evidence="7" type="ORF">RCL2_002869100</name>
    <name evidence="6" type="ORF">RclHR1_00150024</name>
</gene>
<reference evidence="7" key="2">
    <citation type="submission" date="2019-10" db="EMBL/GenBank/DDBJ databases">
        <title>Conservation and host-specific expression of non-tandemly repeated heterogenous ribosome RNA gene in arbuscular mycorrhizal fungi.</title>
        <authorList>
            <person name="Maeda T."/>
            <person name="Kobayashi Y."/>
            <person name="Nakagawa T."/>
            <person name="Ezawa T."/>
            <person name="Yamaguchi K."/>
            <person name="Bino T."/>
            <person name="Nishimoto Y."/>
            <person name="Shigenobu S."/>
            <person name="Kawaguchi M."/>
        </authorList>
    </citation>
    <scope>NUCLEOTIDE SEQUENCE</scope>
    <source>
        <strain evidence="7">HR1</strain>
    </source>
</reference>
<evidence type="ECO:0000256" key="4">
    <source>
        <dbReference type="SAM" id="MobiDB-lite"/>
    </source>
</evidence>